<dbReference type="AlphaFoldDB" id="A0A9J6FPB5"/>
<dbReference type="VEuPathDB" id="VectorBase:HLOH_055277"/>
<gene>
    <name evidence="2" type="ORF">HPB48_015456</name>
</gene>
<dbReference type="PROSITE" id="PS51885">
    <property type="entry name" value="NEPRILYSIN"/>
    <property type="match status" value="1"/>
</dbReference>
<protein>
    <recommendedName>
        <fullName evidence="1">Peptidase M13 C-terminal domain-containing protein</fullName>
    </recommendedName>
</protein>
<dbReference type="GO" id="GO:0005886">
    <property type="term" value="C:plasma membrane"/>
    <property type="evidence" value="ECO:0007669"/>
    <property type="project" value="TreeGrafter"/>
</dbReference>
<dbReference type="OMA" id="HWATPEF"/>
<comment type="caution">
    <text evidence="2">The sequence shown here is derived from an EMBL/GenBank/DDBJ whole genome shotgun (WGS) entry which is preliminary data.</text>
</comment>
<dbReference type="EMBL" id="JABSTR010000004">
    <property type="protein sequence ID" value="KAH9368006.1"/>
    <property type="molecule type" value="Genomic_DNA"/>
</dbReference>
<dbReference type="GO" id="GO:0004222">
    <property type="term" value="F:metalloendopeptidase activity"/>
    <property type="evidence" value="ECO:0007669"/>
    <property type="project" value="InterPro"/>
</dbReference>
<accession>A0A9J6FPB5</accession>
<dbReference type="PANTHER" id="PTHR11733:SF241">
    <property type="entry name" value="GH26575P-RELATED"/>
    <property type="match status" value="1"/>
</dbReference>
<dbReference type="SUPFAM" id="SSF55486">
    <property type="entry name" value="Metalloproteases ('zincins'), catalytic domain"/>
    <property type="match status" value="1"/>
</dbReference>
<evidence type="ECO:0000313" key="2">
    <source>
        <dbReference type="EMBL" id="KAH9368006.1"/>
    </source>
</evidence>
<name>A0A9J6FPB5_HAELO</name>
<dbReference type="Gene3D" id="3.40.390.10">
    <property type="entry name" value="Collagenase (Catalytic Domain)"/>
    <property type="match status" value="1"/>
</dbReference>
<dbReference type="OrthoDB" id="6510492at2759"/>
<dbReference type="PANTHER" id="PTHR11733">
    <property type="entry name" value="ZINC METALLOPROTEASE FAMILY M13 NEPRILYSIN-RELATED"/>
    <property type="match status" value="1"/>
</dbReference>
<dbReference type="InterPro" id="IPR018497">
    <property type="entry name" value="Peptidase_M13_C"/>
</dbReference>
<evidence type="ECO:0000259" key="1">
    <source>
        <dbReference type="Pfam" id="PF01431"/>
    </source>
</evidence>
<dbReference type="InterPro" id="IPR024079">
    <property type="entry name" value="MetalloPept_cat_dom_sf"/>
</dbReference>
<evidence type="ECO:0000313" key="3">
    <source>
        <dbReference type="Proteomes" id="UP000821853"/>
    </source>
</evidence>
<reference evidence="2 3" key="1">
    <citation type="journal article" date="2020" name="Cell">
        <title>Large-Scale Comparative Analyses of Tick Genomes Elucidate Their Genetic Diversity and Vector Capacities.</title>
        <authorList>
            <consortium name="Tick Genome and Microbiome Consortium (TIGMIC)"/>
            <person name="Jia N."/>
            <person name="Wang J."/>
            <person name="Shi W."/>
            <person name="Du L."/>
            <person name="Sun Y."/>
            <person name="Zhan W."/>
            <person name="Jiang J.F."/>
            <person name="Wang Q."/>
            <person name="Zhang B."/>
            <person name="Ji P."/>
            <person name="Bell-Sakyi L."/>
            <person name="Cui X.M."/>
            <person name="Yuan T.T."/>
            <person name="Jiang B.G."/>
            <person name="Yang W.F."/>
            <person name="Lam T.T."/>
            <person name="Chang Q.C."/>
            <person name="Ding S.J."/>
            <person name="Wang X.J."/>
            <person name="Zhu J.G."/>
            <person name="Ruan X.D."/>
            <person name="Zhao L."/>
            <person name="Wei J.T."/>
            <person name="Ye R.Z."/>
            <person name="Que T.C."/>
            <person name="Du C.H."/>
            <person name="Zhou Y.H."/>
            <person name="Cheng J.X."/>
            <person name="Dai P.F."/>
            <person name="Guo W.B."/>
            <person name="Han X.H."/>
            <person name="Huang E.J."/>
            <person name="Li L.F."/>
            <person name="Wei W."/>
            <person name="Gao Y.C."/>
            <person name="Liu J.Z."/>
            <person name="Shao H.Z."/>
            <person name="Wang X."/>
            <person name="Wang C.C."/>
            <person name="Yang T.C."/>
            <person name="Huo Q.B."/>
            <person name="Li W."/>
            <person name="Chen H.Y."/>
            <person name="Chen S.E."/>
            <person name="Zhou L.G."/>
            <person name="Ni X.B."/>
            <person name="Tian J.H."/>
            <person name="Sheng Y."/>
            <person name="Liu T."/>
            <person name="Pan Y.S."/>
            <person name="Xia L.Y."/>
            <person name="Li J."/>
            <person name="Zhao F."/>
            <person name="Cao W.C."/>
        </authorList>
    </citation>
    <scope>NUCLEOTIDE SEQUENCE [LARGE SCALE GENOMIC DNA]</scope>
    <source>
        <strain evidence="2">HaeL-2018</strain>
    </source>
</reference>
<dbReference type="GO" id="GO:0016485">
    <property type="term" value="P:protein processing"/>
    <property type="evidence" value="ECO:0007669"/>
    <property type="project" value="TreeGrafter"/>
</dbReference>
<organism evidence="2 3">
    <name type="scientific">Haemaphysalis longicornis</name>
    <name type="common">Bush tick</name>
    <dbReference type="NCBI Taxonomy" id="44386"/>
    <lineage>
        <taxon>Eukaryota</taxon>
        <taxon>Metazoa</taxon>
        <taxon>Ecdysozoa</taxon>
        <taxon>Arthropoda</taxon>
        <taxon>Chelicerata</taxon>
        <taxon>Arachnida</taxon>
        <taxon>Acari</taxon>
        <taxon>Parasitiformes</taxon>
        <taxon>Ixodida</taxon>
        <taxon>Ixodoidea</taxon>
        <taxon>Ixodidae</taxon>
        <taxon>Haemaphysalinae</taxon>
        <taxon>Haemaphysalis</taxon>
    </lineage>
</organism>
<sequence length="109" mass="11984">MNLEPSEYLADFVGSLLSYDAFSALPAAKRNTIFSLKPYANLTSDQLFFVARCALWCATTGVQERDHGYAGYAAKRARCNVPAMNTPGFGTAFNCPIGSKMNPKKKCRF</sequence>
<keyword evidence="3" id="KW-1185">Reference proteome</keyword>
<dbReference type="Pfam" id="PF01431">
    <property type="entry name" value="Peptidase_M13"/>
    <property type="match status" value="1"/>
</dbReference>
<feature type="domain" description="Peptidase M13 C-terminal" evidence="1">
    <location>
        <begin position="6"/>
        <end position="108"/>
    </location>
</feature>
<dbReference type="Proteomes" id="UP000821853">
    <property type="component" value="Chromosome 2"/>
</dbReference>
<proteinExistence type="predicted"/>
<dbReference type="InterPro" id="IPR000718">
    <property type="entry name" value="Peptidase_M13"/>
</dbReference>